<comment type="caution">
    <text evidence="11">The sequence shown here is derived from an EMBL/GenBank/DDBJ whole genome shotgun (WGS) entry which is preliminary data.</text>
</comment>
<evidence type="ECO:0000313" key="12">
    <source>
        <dbReference type="Proteomes" id="UP001200537"/>
    </source>
</evidence>
<evidence type="ECO:0000256" key="7">
    <source>
        <dbReference type="ARBA" id="ARBA00048478"/>
    </source>
</evidence>
<evidence type="ECO:0000256" key="4">
    <source>
        <dbReference type="ARBA" id="ARBA00022777"/>
    </source>
</evidence>
<dbReference type="CDD" id="cd02020">
    <property type="entry name" value="CMPK"/>
    <property type="match status" value="1"/>
</dbReference>
<evidence type="ECO:0000256" key="5">
    <source>
        <dbReference type="ARBA" id="ARBA00022840"/>
    </source>
</evidence>
<dbReference type="InterPro" id="IPR003136">
    <property type="entry name" value="Cytidylate_kin"/>
</dbReference>
<dbReference type="PANTHER" id="PTHR21299">
    <property type="entry name" value="CYTIDYLATE KINASE/PANTOATE-BETA-ALANINE LIGASE"/>
    <property type="match status" value="1"/>
</dbReference>
<keyword evidence="2 8" id="KW-0808">Transferase</keyword>
<evidence type="ECO:0000256" key="3">
    <source>
        <dbReference type="ARBA" id="ARBA00022741"/>
    </source>
</evidence>
<organism evidence="11 12">
    <name type="scientific">Varibaculum cambriense</name>
    <dbReference type="NCBI Taxonomy" id="184870"/>
    <lineage>
        <taxon>Bacteria</taxon>
        <taxon>Bacillati</taxon>
        <taxon>Actinomycetota</taxon>
        <taxon>Actinomycetes</taxon>
        <taxon>Actinomycetales</taxon>
        <taxon>Actinomycetaceae</taxon>
        <taxon>Varibaculum</taxon>
    </lineage>
</organism>
<dbReference type="Gene3D" id="3.40.50.300">
    <property type="entry name" value="P-loop containing nucleotide triphosphate hydrolases"/>
    <property type="match status" value="1"/>
</dbReference>
<dbReference type="AlphaFoldDB" id="A0AAJ1BC18"/>
<dbReference type="GO" id="GO:0036431">
    <property type="term" value="F:dCMP kinase activity"/>
    <property type="evidence" value="ECO:0007669"/>
    <property type="project" value="InterPro"/>
</dbReference>
<evidence type="ECO:0000256" key="1">
    <source>
        <dbReference type="ARBA" id="ARBA00009427"/>
    </source>
</evidence>
<comment type="similarity">
    <text evidence="1 8">Belongs to the cytidylate kinase family. Type 1 subfamily.</text>
</comment>
<evidence type="ECO:0000256" key="6">
    <source>
        <dbReference type="ARBA" id="ARBA00047615"/>
    </source>
</evidence>
<dbReference type="GO" id="GO:0015949">
    <property type="term" value="P:nucleobase-containing small molecule interconversion"/>
    <property type="evidence" value="ECO:0007669"/>
    <property type="project" value="TreeGrafter"/>
</dbReference>
<dbReference type="EC" id="2.7.4.25" evidence="8"/>
<evidence type="ECO:0000313" key="11">
    <source>
        <dbReference type="EMBL" id="MCG4618103.1"/>
    </source>
</evidence>
<dbReference type="EMBL" id="JAKNHJ010000011">
    <property type="protein sequence ID" value="MCG4618103.1"/>
    <property type="molecule type" value="Genomic_DNA"/>
</dbReference>
<keyword evidence="4 8" id="KW-0418">Kinase</keyword>
<protein>
    <recommendedName>
        <fullName evidence="8">Cytidylate kinase</fullName>
        <shortName evidence="8">CK</shortName>
        <ecNumber evidence="8">2.7.4.25</ecNumber>
    </recommendedName>
    <alternativeName>
        <fullName evidence="8">Cytidine monophosphate kinase</fullName>
        <shortName evidence="8">CMP kinase</shortName>
    </alternativeName>
</protein>
<comment type="catalytic activity">
    <reaction evidence="6 8">
        <text>dCMP + ATP = dCDP + ADP</text>
        <dbReference type="Rhea" id="RHEA:25094"/>
        <dbReference type="ChEBI" id="CHEBI:30616"/>
        <dbReference type="ChEBI" id="CHEBI:57566"/>
        <dbReference type="ChEBI" id="CHEBI:58593"/>
        <dbReference type="ChEBI" id="CHEBI:456216"/>
        <dbReference type="EC" id="2.7.4.25"/>
    </reaction>
</comment>
<dbReference type="Pfam" id="PF02224">
    <property type="entry name" value="Cytidylate_kin"/>
    <property type="match status" value="1"/>
</dbReference>
<keyword evidence="3 8" id="KW-0547">Nucleotide-binding</keyword>
<evidence type="ECO:0000256" key="2">
    <source>
        <dbReference type="ARBA" id="ARBA00022679"/>
    </source>
</evidence>
<reference evidence="11" key="1">
    <citation type="submission" date="2022-01" db="EMBL/GenBank/DDBJ databases">
        <title>Collection of gut derived symbiotic bacterial strains cultured from healthy donors.</title>
        <authorList>
            <person name="Lin H."/>
            <person name="Kohout C."/>
            <person name="Waligurski E."/>
            <person name="Pamer E.G."/>
        </authorList>
    </citation>
    <scope>NUCLEOTIDE SEQUENCE</scope>
    <source>
        <strain evidence="11">DFI.7.46</strain>
    </source>
</reference>
<evidence type="ECO:0000256" key="8">
    <source>
        <dbReference type="HAMAP-Rule" id="MF_00238"/>
    </source>
</evidence>
<dbReference type="GO" id="GO:0005524">
    <property type="term" value="F:ATP binding"/>
    <property type="evidence" value="ECO:0007669"/>
    <property type="project" value="UniProtKB-UniRule"/>
</dbReference>
<feature type="region of interest" description="Disordered" evidence="9">
    <location>
        <begin position="195"/>
        <end position="214"/>
    </location>
</feature>
<dbReference type="InterPro" id="IPR011994">
    <property type="entry name" value="Cytidylate_kinase_dom"/>
</dbReference>
<sequence>MSGDGSQYVSQQILGAGLVIAIDGPSGAGKSTIARLSAAELGTNFLNTGAMYRALTWYALQQGTDLNDPSALAMLASSIPMQVEAVAHAPRVLIEGRDVTRFLHSQEVNSAVSQVSAVPGVREQMIARQRQIIQAAQASGRGIVAEGRDITTVVAPNADVKILLTASPEVREQRRARQSGAGSDAVAARDLADSQVNNFTTPAPGVELLDSSDLDEQETMEAVVEIVGRTFRARQG</sequence>
<keyword evidence="8" id="KW-0963">Cytoplasm</keyword>
<dbReference type="GO" id="GO:0006220">
    <property type="term" value="P:pyrimidine nucleotide metabolic process"/>
    <property type="evidence" value="ECO:0007669"/>
    <property type="project" value="UniProtKB-UniRule"/>
</dbReference>
<evidence type="ECO:0000256" key="9">
    <source>
        <dbReference type="SAM" id="MobiDB-lite"/>
    </source>
</evidence>
<comment type="catalytic activity">
    <reaction evidence="7 8">
        <text>CMP + ATP = CDP + ADP</text>
        <dbReference type="Rhea" id="RHEA:11600"/>
        <dbReference type="ChEBI" id="CHEBI:30616"/>
        <dbReference type="ChEBI" id="CHEBI:58069"/>
        <dbReference type="ChEBI" id="CHEBI:60377"/>
        <dbReference type="ChEBI" id="CHEBI:456216"/>
        <dbReference type="EC" id="2.7.4.25"/>
    </reaction>
</comment>
<keyword evidence="5 8" id="KW-0067">ATP-binding</keyword>
<dbReference type="GO" id="GO:0005829">
    <property type="term" value="C:cytosol"/>
    <property type="evidence" value="ECO:0007669"/>
    <property type="project" value="TreeGrafter"/>
</dbReference>
<dbReference type="Proteomes" id="UP001200537">
    <property type="component" value="Unassembled WGS sequence"/>
</dbReference>
<dbReference type="NCBIfam" id="TIGR00017">
    <property type="entry name" value="cmk"/>
    <property type="match status" value="1"/>
</dbReference>
<feature type="binding site" evidence="8">
    <location>
        <begin position="24"/>
        <end position="32"/>
    </location>
    <ligand>
        <name>ATP</name>
        <dbReference type="ChEBI" id="CHEBI:30616"/>
    </ligand>
</feature>
<name>A0AAJ1BC18_9ACTO</name>
<proteinExistence type="inferred from homology"/>
<comment type="subcellular location">
    <subcellularLocation>
        <location evidence="8">Cytoplasm</location>
    </subcellularLocation>
</comment>
<dbReference type="HAMAP" id="MF_00238">
    <property type="entry name" value="Cytidyl_kinase_type1"/>
    <property type="match status" value="1"/>
</dbReference>
<evidence type="ECO:0000259" key="10">
    <source>
        <dbReference type="Pfam" id="PF02224"/>
    </source>
</evidence>
<dbReference type="PANTHER" id="PTHR21299:SF2">
    <property type="entry name" value="CYTIDYLATE KINASE"/>
    <property type="match status" value="1"/>
</dbReference>
<dbReference type="RefSeq" id="WP_238128100.1">
    <property type="nucleotide sequence ID" value="NZ_CBCTPO010000002.1"/>
</dbReference>
<feature type="domain" description="Cytidylate kinase" evidence="10">
    <location>
        <begin position="20"/>
        <end position="227"/>
    </location>
</feature>
<dbReference type="SUPFAM" id="SSF52540">
    <property type="entry name" value="P-loop containing nucleoside triphosphate hydrolases"/>
    <property type="match status" value="1"/>
</dbReference>
<accession>A0AAJ1BC18</accession>
<gene>
    <name evidence="8 11" type="primary">cmk</name>
    <name evidence="11" type="ORF">L0M99_06305</name>
</gene>
<dbReference type="InterPro" id="IPR027417">
    <property type="entry name" value="P-loop_NTPase"/>
</dbReference>